<evidence type="ECO:0000256" key="3">
    <source>
        <dbReference type="ARBA" id="ARBA00022964"/>
    </source>
</evidence>
<dbReference type="OrthoDB" id="407298at2759"/>
<dbReference type="EMBL" id="QPFP01000102">
    <property type="protein sequence ID" value="TEB21805.1"/>
    <property type="molecule type" value="Genomic_DNA"/>
</dbReference>
<evidence type="ECO:0000256" key="2">
    <source>
        <dbReference type="ARBA" id="ARBA00022723"/>
    </source>
</evidence>
<dbReference type="GO" id="GO:0043651">
    <property type="term" value="P:linoleic acid metabolic process"/>
    <property type="evidence" value="ECO:0007669"/>
    <property type="project" value="UniProtKB-ARBA"/>
</dbReference>
<evidence type="ECO:0000313" key="7">
    <source>
        <dbReference type="Proteomes" id="UP000298030"/>
    </source>
</evidence>
<comment type="caution">
    <text evidence="6">The sequence shown here is derived from an EMBL/GenBank/DDBJ whole genome shotgun (WGS) entry which is preliminary data.</text>
</comment>
<proteinExistence type="predicted"/>
<dbReference type="InterPro" id="IPR013819">
    <property type="entry name" value="LipOase_C"/>
</dbReference>
<dbReference type="InterPro" id="IPR000907">
    <property type="entry name" value="LipOase"/>
</dbReference>
<reference evidence="6 7" key="1">
    <citation type="journal article" date="2019" name="Nat. Ecol. Evol.">
        <title>Megaphylogeny resolves global patterns of mushroom evolution.</title>
        <authorList>
            <person name="Varga T."/>
            <person name="Krizsan K."/>
            <person name="Foldi C."/>
            <person name="Dima B."/>
            <person name="Sanchez-Garcia M."/>
            <person name="Sanchez-Ramirez S."/>
            <person name="Szollosi G.J."/>
            <person name="Szarkandi J.G."/>
            <person name="Papp V."/>
            <person name="Albert L."/>
            <person name="Andreopoulos W."/>
            <person name="Angelini C."/>
            <person name="Antonin V."/>
            <person name="Barry K.W."/>
            <person name="Bougher N.L."/>
            <person name="Buchanan P."/>
            <person name="Buyck B."/>
            <person name="Bense V."/>
            <person name="Catcheside P."/>
            <person name="Chovatia M."/>
            <person name="Cooper J."/>
            <person name="Damon W."/>
            <person name="Desjardin D."/>
            <person name="Finy P."/>
            <person name="Geml J."/>
            <person name="Haridas S."/>
            <person name="Hughes K."/>
            <person name="Justo A."/>
            <person name="Karasinski D."/>
            <person name="Kautmanova I."/>
            <person name="Kiss B."/>
            <person name="Kocsube S."/>
            <person name="Kotiranta H."/>
            <person name="LaButti K.M."/>
            <person name="Lechner B.E."/>
            <person name="Liimatainen K."/>
            <person name="Lipzen A."/>
            <person name="Lukacs Z."/>
            <person name="Mihaltcheva S."/>
            <person name="Morgado L.N."/>
            <person name="Niskanen T."/>
            <person name="Noordeloos M.E."/>
            <person name="Ohm R.A."/>
            <person name="Ortiz-Santana B."/>
            <person name="Ovrebo C."/>
            <person name="Racz N."/>
            <person name="Riley R."/>
            <person name="Savchenko A."/>
            <person name="Shiryaev A."/>
            <person name="Soop K."/>
            <person name="Spirin V."/>
            <person name="Szebenyi C."/>
            <person name="Tomsovsky M."/>
            <person name="Tulloss R.E."/>
            <person name="Uehling J."/>
            <person name="Grigoriev I.V."/>
            <person name="Vagvolgyi C."/>
            <person name="Papp T."/>
            <person name="Martin F.M."/>
            <person name="Miettinen O."/>
            <person name="Hibbett D.S."/>
            <person name="Nagy L.G."/>
        </authorList>
    </citation>
    <scope>NUCLEOTIDE SEQUENCE [LARGE SCALE GENOMIC DNA]</scope>
    <source>
        <strain evidence="6 7">FP101781</strain>
    </source>
</reference>
<dbReference type="Proteomes" id="UP000298030">
    <property type="component" value="Unassembled WGS sequence"/>
</dbReference>
<dbReference type="SUPFAM" id="SSF48484">
    <property type="entry name" value="Lipoxigenase"/>
    <property type="match status" value="1"/>
</dbReference>
<accession>A0A4Y7SIZ6</accession>
<evidence type="ECO:0000256" key="1">
    <source>
        <dbReference type="ARBA" id="ARBA00021175"/>
    </source>
</evidence>
<feature type="domain" description="Lipoxygenase" evidence="5">
    <location>
        <begin position="1"/>
        <end position="513"/>
    </location>
</feature>
<evidence type="ECO:0000259" key="5">
    <source>
        <dbReference type="PROSITE" id="PS51393"/>
    </source>
</evidence>
<keyword evidence="3" id="KW-0223">Dioxygenase</keyword>
<name>A0A4Y7SIZ6_COPMI</name>
<dbReference type="Pfam" id="PF00305">
    <property type="entry name" value="Lipoxygenase"/>
    <property type="match status" value="1"/>
</dbReference>
<keyword evidence="7" id="KW-1185">Reference proteome</keyword>
<dbReference type="STRING" id="71717.A0A4Y7SIZ6"/>
<dbReference type="InterPro" id="IPR036226">
    <property type="entry name" value="LipOase_C_sf"/>
</dbReference>
<dbReference type="PROSITE" id="PS51393">
    <property type="entry name" value="LIPOXYGENASE_3"/>
    <property type="match status" value="1"/>
</dbReference>
<keyword evidence="4" id="KW-0560">Oxidoreductase</keyword>
<keyword evidence="2" id="KW-0479">Metal-binding</keyword>
<dbReference type="Gene3D" id="3.10.450.60">
    <property type="match status" value="1"/>
</dbReference>
<dbReference type="GO" id="GO:0046872">
    <property type="term" value="F:metal ion binding"/>
    <property type="evidence" value="ECO:0007669"/>
    <property type="project" value="UniProtKB-KW"/>
</dbReference>
<dbReference type="GO" id="GO:0016702">
    <property type="term" value="F:oxidoreductase activity, acting on single donors with incorporation of molecular oxygen, incorporation of two atoms of oxygen"/>
    <property type="evidence" value="ECO:0007669"/>
    <property type="project" value="InterPro"/>
</dbReference>
<organism evidence="6 7">
    <name type="scientific">Coprinellus micaceus</name>
    <name type="common">Glistening ink-cap mushroom</name>
    <name type="synonym">Coprinus micaceus</name>
    <dbReference type="NCBI Taxonomy" id="71717"/>
    <lineage>
        <taxon>Eukaryota</taxon>
        <taxon>Fungi</taxon>
        <taxon>Dikarya</taxon>
        <taxon>Basidiomycota</taxon>
        <taxon>Agaricomycotina</taxon>
        <taxon>Agaricomycetes</taxon>
        <taxon>Agaricomycetidae</taxon>
        <taxon>Agaricales</taxon>
        <taxon>Agaricineae</taxon>
        <taxon>Psathyrellaceae</taxon>
        <taxon>Coprinellus</taxon>
    </lineage>
</organism>
<protein>
    <recommendedName>
        <fullName evidence="1">Manganese lipoxygenase</fullName>
    </recommendedName>
</protein>
<sequence>MASIEQRYIDLRKAAIGAGQPDVYTAPNVGLRPDWYTDAVFSQQHFTGVNPTGLKQASEDWIAAFAKVASDQKNRAAQALLSTSPSSFYVVDNSDYRYVLGLAPDAPIVATGAGQPAFGCSSITLFSLSNAGKLHPVAICLDYKGSLKADKSVTIFNKRLTPEAHGVDESTDWPWRYAKMATSVSDWARHELAVHLTETHLVEEATIVAAQRNLPDSHIVSQLLHPHWYKTLSLNFLARLTLVPIFIEKVAPLQLTQIKDFVRQSYMNFDFTGRYAPNDLKSRGFDPSKLDEKKFHNYLYARNISKCWDVLHEFVSDVLHAAYPRGDVDVLADKYVAGFCAEMRSQQGGQLPSFPKVKTLNELVDMVTMCIHIAAPQHTAVNYLQQFYLSFVPNRPGSLAAALPVTLEQLQGYTEEHVIASLPITGFDRVEWMLMALVPYLLSAEVDPESNIEDYADSTKESPNKHIAKAGVKFSKKIHALKAAFDKYNEQMDDHVTPYHVLDPKVMAQSILI</sequence>
<dbReference type="AlphaFoldDB" id="A0A4Y7SIZ6"/>
<dbReference type="GO" id="GO:0034440">
    <property type="term" value="P:lipid oxidation"/>
    <property type="evidence" value="ECO:0007669"/>
    <property type="project" value="InterPro"/>
</dbReference>
<evidence type="ECO:0000256" key="4">
    <source>
        <dbReference type="ARBA" id="ARBA00023002"/>
    </source>
</evidence>
<dbReference type="PANTHER" id="PTHR11771">
    <property type="entry name" value="LIPOXYGENASE"/>
    <property type="match status" value="1"/>
</dbReference>
<gene>
    <name evidence="6" type="ORF">FA13DRAFT_1642190</name>
</gene>
<evidence type="ECO:0000313" key="6">
    <source>
        <dbReference type="EMBL" id="TEB21805.1"/>
    </source>
</evidence>
<dbReference type="Gene3D" id="1.20.245.10">
    <property type="entry name" value="Lipoxygenase-1, Domain 5"/>
    <property type="match status" value="1"/>
</dbReference>